<keyword evidence="9" id="KW-0411">Iron-sulfur</keyword>
<keyword evidence="3" id="KW-0479">Metal-binding</keyword>
<dbReference type="Proteomes" id="UP000813463">
    <property type="component" value="Chromosome 3"/>
</dbReference>
<keyword evidence="8" id="KW-0408">Iron</keyword>
<protein>
    <submittedName>
        <fullName evidence="12 13">DNA replication ATP-dependent helicase/nuclease JHS1-like</fullName>
    </submittedName>
</protein>
<keyword evidence="7" id="KW-0067">ATP-binding</keyword>
<evidence type="ECO:0000256" key="9">
    <source>
        <dbReference type="ARBA" id="ARBA00023014"/>
    </source>
</evidence>
<evidence type="ECO:0000256" key="2">
    <source>
        <dbReference type="ARBA" id="ARBA00022722"/>
    </source>
</evidence>
<evidence type="ECO:0000313" key="12">
    <source>
        <dbReference type="RefSeq" id="XP_021861428.2"/>
    </source>
</evidence>
<evidence type="ECO:0000313" key="13">
    <source>
        <dbReference type="RefSeq" id="XP_056696950.1"/>
    </source>
</evidence>
<evidence type="ECO:0000256" key="8">
    <source>
        <dbReference type="ARBA" id="ARBA00023004"/>
    </source>
</evidence>
<reference evidence="12 13" key="2">
    <citation type="submission" date="2025-05" db="UniProtKB">
        <authorList>
            <consortium name="RefSeq"/>
        </authorList>
    </citation>
    <scope>IDENTIFICATION</scope>
    <source>
        <tissue evidence="12 13">Leaf</tissue>
    </source>
</reference>
<comment type="cofactor">
    <cofactor evidence="1">
        <name>[4Fe-4S] cluster</name>
        <dbReference type="ChEBI" id="CHEBI:49883"/>
    </cofactor>
</comment>
<keyword evidence="6" id="KW-0347">Helicase</keyword>
<proteinExistence type="predicted"/>
<feature type="domain" description="DNA replication factor Dna2 N-terminal" evidence="10">
    <location>
        <begin position="19"/>
        <end position="123"/>
    </location>
</feature>
<gene>
    <name evidence="12 13" type="primary">LOC110800427</name>
</gene>
<dbReference type="PANTHER" id="PTHR36531">
    <property type="entry name" value="CRISPR-ASSOCIATED EXONUCLEASE CAS4"/>
    <property type="match status" value="1"/>
</dbReference>
<dbReference type="InterPro" id="IPR014808">
    <property type="entry name" value="DNA_replication_fac_Dna2_N"/>
</dbReference>
<keyword evidence="5" id="KW-0378">Hydrolase</keyword>
<name>A0ABM3RMW6_SPIOL</name>
<accession>A0ABM3RMW6</accession>
<evidence type="ECO:0000256" key="6">
    <source>
        <dbReference type="ARBA" id="ARBA00022806"/>
    </source>
</evidence>
<evidence type="ECO:0000256" key="1">
    <source>
        <dbReference type="ARBA" id="ARBA00001966"/>
    </source>
</evidence>
<evidence type="ECO:0000256" key="4">
    <source>
        <dbReference type="ARBA" id="ARBA00022741"/>
    </source>
</evidence>
<keyword evidence="4" id="KW-0547">Nucleotide-binding</keyword>
<dbReference type="GeneID" id="110800427"/>
<evidence type="ECO:0000256" key="7">
    <source>
        <dbReference type="ARBA" id="ARBA00022840"/>
    </source>
</evidence>
<reference evidence="11" key="1">
    <citation type="journal article" date="2021" name="Nat. Commun.">
        <title>Genomic analyses provide insights into spinach domestication and the genetic basis of agronomic traits.</title>
        <authorList>
            <person name="Cai X."/>
            <person name="Sun X."/>
            <person name="Xu C."/>
            <person name="Sun H."/>
            <person name="Wang X."/>
            <person name="Ge C."/>
            <person name="Zhang Z."/>
            <person name="Wang Q."/>
            <person name="Fei Z."/>
            <person name="Jiao C."/>
            <person name="Wang Q."/>
        </authorList>
    </citation>
    <scope>NUCLEOTIDE SEQUENCE [LARGE SCALE GENOMIC DNA]</scope>
    <source>
        <strain evidence="11">cv. Varoflay</strain>
    </source>
</reference>
<evidence type="ECO:0000256" key="3">
    <source>
        <dbReference type="ARBA" id="ARBA00022723"/>
    </source>
</evidence>
<dbReference type="PANTHER" id="PTHR36531:SF6">
    <property type="entry name" value="DNA REPLICATION ATP-DEPENDENT HELICASE_NUCLEASE DNA2"/>
    <property type="match status" value="1"/>
</dbReference>
<evidence type="ECO:0000259" key="10">
    <source>
        <dbReference type="Pfam" id="PF08696"/>
    </source>
</evidence>
<keyword evidence="11" id="KW-1185">Reference proteome</keyword>
<sequence>MTIIFLLYTQTYYFPGLGFNCPRRAVLDERLRGGETSTAALTGTLLHQIFQAGLLRENPTIEPLQEFAKSVIQKNIQGMYACEVQEKDMCETLNNTIPMICNWIKYFRDSQISNAPTVDKLNELKSFKEVFLQRFSRDGISRGNISTS</sequence>
<dbReference type="InterPro" id="IPR051827">
    <property type="entry name" value="Cas4_exonuclease"/>
</dbReference>
<evidence type="ECO:0000256" key="5">
    <source>
        <dbReference type="ARBA" id="ARBA00022801"/>
    </source>
</evidence>
<evidence type="ECO:0000313" key="11">
    <source>
        <dbReference type="Proteomes" id="UP000813463"/>
    </source>
</evidence>
<dbReference type="Pfam" id="PF08696">
    <property type="entry name" value="Dna2"/>
    <property type="match status" value="1"/>
</dbReference>
<dbReference type="RefSeq" id="XP_056696950.1">
    <property type="nucleotide sequence ID" value="XM_056840972.1"/>
</dbReference>
<dbReference type="RefSeq" id="XP_021861428.2">
    <property type="nucleotide sequence ID" value="XM_022005736.2"/>
</dbReference>
<keyword evidence="2" id="KW-0540">Nuclease</keyword>
<organism evidence="11 13">
    <name type="scientific">Spinacia oleracea</name>
    <name type="common">Spinach</name>
    <dbReference type="NCBI Taxonomy" id="3562"/>
    <lineage>
        <taxon>Eukaryota</taxon>
        <taxon>Viridiplantae</taxon>
        <taxon>Streptophyta</taxon>
        <taxon>Embryophyta</taxon>
        <taxon>Tracheophyta</taxon>
        <taxon>Spermatophyta</taxon>
        <taxon>Magnoliopsida</taxon>
        <taxon>eudicotyledons</taxon>
        <taxon>Gunneridae</taxon>
        <taxon>Pentapetalae</taxon>
        <taxon>Caryophyllales</taxon>
        <taxon>Chenopodiaceae</taxon>
        <taxon>Chenopodioideae</taxon>
        <taxon>Anserineae</taxon>
        <taxon>Spinacia</taxon>
    </lineage>
</organism>